<dbReference type="SUPFAM" id="SSF55729">
    <property type="entry name" value="Acyl-CoA N-acyltransferases (Nat)"/>
    <property type="match status" value="1"/>
</dbReference>
<dbReference type="Pfam" id="PF00583">
    <property type="entry name" value="Acetyltransf_1"/>
    <property type="match status" value="1"/>
</dbReference>
<reference evidence="2 3" key="1">
    <citation type="submission" date="2012-02" db="EMBL/GenBank/DDBJ databases">
        <title>Improved High-Quality Draft Sequence of Rhizobium leguminosarum bv. trifolii WSM597.</title>
        <authorList>
            <consortium name="US DOE Joint Genome Institute"/>
            <person name="Lucas S."/>
            <person name="Han J."/>
            <person name="Lapidus A."/>
            <person name="Cheng J.-F."/>
            <person name="Goodwin L."/>
            <person name="Pitluck S."/>
            <person name="Peters L."/>
            <person name="Ovchinnikova G."/>
            <person name="Held B."/>
            <person name="Detter J.C."/>
            <person name="Han C."/>
            <person name="Tapia R."/>
            <person name="Land M."/>
            <person name="Hauser L."/>
            <person name="Kyrpides N."/>
            <person name="Ivanova N."/>
            <person name="Pagani I."/>
            <person name="Brau L."/>
            <person name="Yates R."/>
            <person name="O'Hara G."/>
            <person name="Rui T."/>
            <person name="Howieson J."/>
            <person name="Reeve W."/>
            <person name="Woyke T."/>
        </authorList>
    </citation>
    <scope>NUCLEOTIDE SEQUENCE [LARGE SCALE GENOMIC DNA]</scope>
    <source>
        <strain evidence="2 3">WSM597</strain>
    </source>
</reference>
<dbReference type="CDD" id="cd04301">
    <property type="entry name" value="NAT_SF"/>
    <property type="match status" value="1"/>
</dbReference>
<protein>
    <submittedName>
        <fullName evidence="2">Putative acetyltransferase</fullName>
    </submittedName>
</protein>
<sequence>MCHTVLPLHNFQCCRVHFALDGGNFSCYRPFTILGSLRDVHFQKPATTLMLPNAQGVFETHQSVHPVSVIMYKHDLVYLTEDASHDAAIEHINEEAFGPGRFTRAAARIREQGPHDLSLSFICTDNGETIASVRMTPVLAGTVKGHLLGPLAVRPSHKNQGIGRELVRIAVEAARRKGSEAVILVGDPPYYGPLGFQKVAYNALSFPGPVDPGRVLVVPIAEDAHERLKGIIAWHG</sequence>
<name>I9NHF9_RHILT</name>
<dbReference type="InterPro" id="IPR000182">
    <property type="entry name" value="GNAT_dom"/>
</dbReference>
<dbReference type="PROSITE" id="PS51186">
    <property type="entry name" value="GNAT"/>
    <property type="match status" value="1"/>
</dbReference>
<dbReference type="Proteomes" id="UP000005092">
    <property type="component" value="Unassembled WGS sequence"/>
</dbReference>
<evidence type="ECO:0000313" key="3">
    <source>
        <dbReference type="Proteomes" id="UP000005092"/>
    </source>
</evidence>
<dbReference type="InterPro" id="IPR016181">
    <property type="entry name" value="Acyl_CoA_acyltransferase"/>
</dbReference>
<keyword evidence="2" id="KW-0808">Transferase</keyword>
<feature type="domain" description="N-acetyltransferase" evidence="1">
    <location>
        <begin position="76"/>
        <end position="221"/>
    </location>
</feature>
<evidence type="ECO:0000259" key="1">
    <source>
        <dbReference type="PROSITE" id="PS51186"/>
    </source>
</evidence>
<gene>
    <name evidence="2" type="ORF">Rleg9DRAFT_6384</name>
</gene>
<dbReference type="AlphaFoldDB" id="I9NHF9"/>
<dbReference type="Gene3D" id="3.40.630.30">
    <property type="match status" value="1"/>
</dbReference>
<proteinExistence type="predicted"/>
<accession>I9NHF9</accession>
<organism evidence="2 3">
    <name type="scientific">Rhizobium leguminosarum bv. trifolii WSM597</name>
    <dbReference type="NCBI Taxonomy" id="754764"/>
    <lineage>
        <taxon>Bacteria</taxon>
        <taxon>Pseudomonadati</taxon>
        <taxon>Pseudomonadota</taxon>
        <taxon>Alphaproteobacteria</taxon>
        <taxon>Hyphomicrobiales</taxon>
        <taxon>Rhizobiaceae</taxon>
        <taxon>Rhizobium/Agrobacterium group</taxon>
        <taxon>Rhizobium</taxon>
    </lineage>
</organism>
<dbReference type="EMBL" id="JH719381">
    <property type="protein sequence ID" value="EJB07374.1"/>
    <property type="molecule type" value="Genomic_DNA"/>
</dbReference>
<evidence type="ECO:0000313" key="2">
    <source>
        <dbReference type="EMBL" id="EJB07374.1"/>
    </source>
</evidence>
<dbReference type="HOGENOM" id="CLU_081840_0_0_5"/>
<dbReference type="GO" id="GO:0016747">
    <property type="term" value="F:acyltransferase activity, transferring groups other than amino-acyl groups"/>
    <property type="evidence" value="ECO:0007669"/>
    <property type="project" value="InterPro"/>
</dbReference>